<evidence type="ECO:0008006" key="9">
    <source>
        <dbReference type="Google" id="ProtNLM"/>
    </source>
</evidence>
<comment type="cofactor">
    <cofactor evidence="1">
        <name>a divalent metal cation</name>
        <dbReference type="ChEBI" id="CHEBI:60240"/>
    </cofactor>
</comment>
<gene>
    <name evidence="8" type="ORF">METZ01_LOCUS255413</name>
</gene>
<dbReference type="EMBL" id="UINC01069297">
    <property type="protein sequence ID" value="SVC02559.1"/>
    <property type="molecule type" value="Genomic_DNA"/>
</dbReference>
<evidence type="ECO:0000256" key="1">
    <source>
        <dbReference type="ARBA" id="ARBA00001968"/>
    </source>
</evidence>
<name>A0A382ITG1_9ZZZZ</name>
<comment type="similarity">
    <text evidence="5">Belongs to the YicC/YloC family.</text>
</comment>
<dbReference type="GO" id="GO:0004521">
    <property type="term" value="F:RNA endonuclease activity"/>
    <property type="evidence" value="ECO:0007669"/>
    <property type="project" value="InterPro"/>
</dbReference>
<sequence>MSGYGRGVSEDEGFQISFELRSVNHRFFRLGLHLPARLAFFETTARQLITERVQRGKVDLTGTIRGPSSLPDVQIDQELAASYVGSLTDLAGNLGIESEIDLAMLADLPGVISGQSTRPLDPQEDKAKAKEALSEALHQFEAMRTAEGVHLADDMKQRFEALTNMLRSIEELTVDLPHRYRDLLLTRIESLMEDVSVELDPARLAQEVAHFADRCDIAEELVRLRSHIHKAGSQLDKGGPVGRPLEFLLQEMHREINTIGAKAKVAEIGDIVVDVKCELERIREQVQNVE</sequence>
<evidence type="ECO:0000256" key="4">
    <source>
        <dbReference type="ARBA" id="ARBA00022801"/>
    </source>
</evidence>
<feature type="domain" description="Endoribonuclease YicC-like N-terminal" evidence="6">
    <location>
        <begin position="1"/>
        <end position="152"/>
    </location>
</feature>
<protein>
    <recommendedName>
        <fullName evidence="9">YicC family protein</fullName>
    </recommendedName>
</protein>
<accession>A0A382ITG1</accession>
<proteinExistence type="inferred from homology"/>
<keyword evidence="2" id="KW-0540">Nuclease</keyword>
<evidence type="ECO:0000256" key="5">
    <source>
        <dbReference type="ARBA" id="ARBA00035648"/>
    </source>
</evidence>
<evidence type="ECO:0000256" key="2">
    <source>
        <dbReference type="ARBA" id="ARBA00022722"/>
    </source>
</evidence>
<dbReference type="GO" id="GO:0016787">
    <property type="term" value="F:hydrolase activity"/>
    <property type="evidence" value="ECO:0007669"/>
    <property type="project" value="UniProtKB-KW"/>
</dbReference>
<evidence type="ECO:0000259" key="6">
    <source>
        <dbReference type="Pfam" id="PF03755"/>
    </source>
</evidence>
<evidence type="ECO:0000256" key="3">
    <source>
        <dbReference type="ARBA" id="ARBA00022759"/>
    </source>
</evidence>
<dbReference type="Pfam" id="PF08340">
    <property type="entry name" value="YicC-like_C"/>
    <property type="match status" value="1"/>
</dbReference>
<reference evidence="8" key="1">
    <citation type="submission" date="2018-05" db="EMBL/GenBank/DDBJ databases">
        <authorList>
            <person name="Lanie J.A."/>
            <person name="Ng W.-L."/>
            <person name="Kazmierczak K.M."/>
            <person name="Andrzejewski T.M."/>
            <person name="Davidsen T.M."/>
            <person name="Wayne K.J."/>
            <person name="Tettelin H."/>
            <person name="Glass J.I."/>
            <person name="Rusch D."/>
            <person name="Podicherti R."/>
            <person name="Tsui H.-C.T."/>
            <person name="Winkler M.E."/>
        </authorList>
    </citation>
    <scope>NUCLEOTIDE SEQUENCE</scope>
</reference>
<dbReference type="PANTHER" id="PTHR30636:SF3">
    <property type="entry name" value="UPF0701 PROTEIN YICC"/>
    <property type="match status" value="1"/>
</dbReference>
<keyword evidence="4" id="KW-0378">Hydrolase</keyword>
<dbReference type="Pfam" id="PF03755">
    <property type="entry name" value="YicC-like_N"/>
    <property type="match status" value="1"/>
</dbReference>
<keyword evidence="3" id="KW-0255">Endonuclease</keyword>
<evidence type="ECO:0000313" key="8">
    <source>
        <dbReference type="EMBL" id="SVC02559.1"/>
    </source>
</evidence>
<evidence type="ECO:0000259" key="7">
    <source>
        <dbReference type="Pfam" id="PF08340"/>
    </source>
</evidence>
<feature type="domain" description="Endoribonuclease YicC-like C-terminal" evidence="7">
    <location>
        <begin position="170"/>
        <end position="290"/>
    </location>
</feature>
<dbReference type="InterPro" id="IPR005229">
    <property type="entry name" value="YicC/YloC-like"/>
</dbReference>
<dbReference type="PANTHER" id="PTHR30636">
    <property type="entry name" value="UPF0701 PROTEIN YICC"/>
    <property type="match status" value="1"/>
</dbReference>
<dbReference type="AlphaFoldDB" id="A0A382ITG1"/>
<dbReference type="InterPro" id="IPR013551">
    <property type="entry name" value="YicC-like_C"/>
</dbReference>
<dbReference type="InterPro" id="IPR013527">
    <property type="entry name" value="YicC-like_N"/>
</dbReference>
<dbReference type="NCBIfam" id="TIGR00255">
    <property type="entry name" value="YicC/YloC family endoribonuclease"/>
    <property type="match status" value="1"/>
</dbReference>
<organism evidence="8">
    <name type="scientific">marine metagenome</name>
    <dbReference type="NCBI Taxonomy" id="408172"/>
    <lineage>
        <taxon>unclassified sequences</taxon>
        <taxon>metagenomes</taxon>
        <taxon>ecological metagenomes</taxon>
    </lineage>
</organism>